<dbReference type="OrthoDB" id="6080245at2759"/>
<dbReference type="Proteomes" id="UP000507470">
    <property type="component" value="Unassembled WGS sequence"/>
</dbReference>
<keyword evidence="6 9" id="KW-1133">Transmembrane helix</keyword>
<dbReference type="PANTHER" id="PTHR22650:SF4">
    <property type="entry name" value="LEUCINE-RICH REPEAT AND TRANSMEMBRANE DOMAIN-CONTAINING PROTEIN 2-LIKE"/>
    <property type="match status" value="1"/>
</dbReference>
<keyword evidence="12" id="KW-1185">Reference proteome</keyword>
<organism evidence="11 12">
    <name type="scientific">Mytilus coruscus</name>
    <name type="common">Sea mussel</name>
    <dbReference type="NCBI Taxonomy" id="42192"/>
    <lineage>
        <taxon>Eukaryota</taxon>
        <taxon>Metazoa</taxon>
        <taxon>Spiralia</taxon>
        <taxon>Lophotrochozoa</taxon>
        <taxon>Mollusca</taxon>
        <taxon>Bivalvia</taxon>
        <taxon>Autobranchia</taxon>
        <taxon>Pteriomorphia</taxon>
        <taxon>Mytilida</taxon>
        <taxon>Mytiloidea</taxon>
        <taxon>Mytilidae</taxon>
        <taxon>Mytilinae</taxon>
        <taxon>Mytilus</taxon>
    </lineage>
</organism>
<sequence length="463" mass="53755">MNTYLIFLNIYHLLGLGLAFNIFTVTTERNNDLVAKQPQMNNSVDTFNNFSDVMNEFESLKNWSNLCNISQTGHIDFNIVCIIKGNSSIKLSEFRNFTYRVSSYIRFDLSVTCEDGIIHFPWPFRADKLHRIYIKDCRIKDYNTDYKNPLTDRIPDTIKYLQMDNVTTILRIEEVYDSLSKANSPITRAAECGPENAFAIIRRGKKVKFEDFQNYQLYDFNTAIGQYNHYFSIQKRTCLYNNLEVFELSGMKDITRTTISKIVHTDVAENLKILNFSGNGWFDTVYNLQGWRLRFPMMEYIDFSNNNIKVIPMIRDYGMTVKETKSVKIIDMRRNKITSLTKGMIDSFSTHKFVKVDITENPFLCDCAIIEVMEYLSSKTMPKAYDYLGSLECANPSNVRGRKLISLSPTELNCIKETVINFPIVVLSIITITLFIITLLTLIYFRNMIKINLFSKLNKNVAT</sequence>
<dbReference type="InterPro" id="IPR000483">
    <property type="entry name" value="Cys-rich_flank_reg_C"/>
</dbReference>
<feature type="transmembrane region" description="Helical" evidence="9">
    <location>
        <begin position="422"/>
        <end position="445"/>
    </location>
</feature>
<dbReference type="InterPro" id="IPR052313">
    <property type="entry name" value="GPIb-IX-V_Complex"/>
</dbReference>
<gene>
    <name evidence="11" type="ORF">MCOR_26467</name>
</gene>
<evidence type="ECO:0000256" key="8">
    <source>
        <dbReference type="ARBA" id="ARBA00023157"/>
    </source>
</evidence>
<keyword evidence="4" id="KW-0732">Signal</keyword>
<evidence type="ECO:0000256" key="7">
    <source>
        <dbReference type="ARBA" id="ARBA00023136"/>
    </source>
</evidence>
<dbReference type="InterPro" id="IPR032675">
    <property type="entry name" value="LRR_dom_sf"/>
</dbReference>
<dbReference type="SMART" id="SM00082">
    <property type="entry name" value="LRRCT"/>
    <property type="match status" value="1"/>
</dbReference>
<evidence type="ECO:0000256" key="9">
    <source>
        <dbReference type="SAM" id="Phobius"/>
    </source>
</evidence>
<keyword evidence="8" id="KW-1015">Disulfide bond</keyword>
<proteinExistence type="predicted"/>
<dbReference type="EMBL" id="CACVKT020004761">
    <property type="protein sequence ID" value="CAC5391457.1"/>
    <property type="molecule type" value="Genomic_DNA"/>
</dbReference>
<dbReference type="SUPFAM" id="SSF52058">
    <property type="entry name" value="L domain-like"/>
    <property type="match status" value="1"/>
</dbReference>
<evidence type="ECO:0000313" key="12">
    <source>
        <dbReference type="Proteomes" id="UP000507470"/>
    </source>
</evidence>
<evidence type="ECO:0000259" key="10">
    <source>
        <dbReference type="SMART" id="SM00082"/>
    </source>
</evidence>
<keyword evidence="5" id="KW-0130">Cell adhesion</keyword>
<dbReference type="AlphaFoldDB" id="A0A6J8C9J2"/>
<evidence type="ECO:0000313" key="11">
    <source>
        <dbReference type="EMBL" id="CAC5391457.1"/>
    </source>
</evidence>
<keyword evidence="7 9" id="KW-0472">Membrane</keyword>
<dbReference type="Gene3D" id="3.80.10.10">
    <property type="entry name" value="Ribonuclease Inhibitor"/>
    <property type="match status" value="1"/>
</dbReference>
<reference evidence="11 12" key="1">
    <citation type="submission" date="2020-06" db="EMBL/GenBank/DDBJ databases">
        <authorList>
            <person name="Li R."/>
            <person name="Bekaert M."/>
        </authorList>
    </citation>
    <scope>NUCLEOTIDE SEQUENCE [LARGE SCALE GENOMIC DNA]</scope>
    <source>
        <strain evidence="12">wild</strain>
    </source>
</reference>
<evidence type="ECO:0000256" key="5">
    <source>
        <dbReference type="ARBA" id="ARBA00022889"/>
    </source>
</evidence>
<protein>
    <recommendedName>
        <fullName evidence="10">LRRCT domain-containing protein</fullName>
    </recommendedName>
</protein>
<evidence type="ECO:0000256" key="1">
    <source>
        <dbReference type="ARBA" id="ARBA00004167"/>
    </source>
</evidence>
<keyword evidence="3 9" id="KW-0812">Transmembrane</keyword>
<evidence type="ECO:0000256" key="4">
    <source>
        <dbReference type="ARBA" id="ARBA00022729"/>
    </source>
</evidence>
<evidence type="ECO:0000256" key="3">
    <source>
        <dbReference type="ARBA" id="ARBA00022692"/>
    </source>
</evidence>
<keyword evidence="2" id="KW-0433">Leucine-rich repeat</keyword>
<name>A0A6J8C9J2_MYTCO</name>
<evidence type="ECO:0000256" key="2">
    <source>
        <dbReference type="ARBA" id="ARBA00022614"/>
    </source>
</evidence>
<dbReference type="PANTHER" id="PTHR22650">
    <property type="entry name" value="GLYCOPROTEIN IB BETA"/>
    <property type="match status" value="1"/>
</dbReference>
<accession>A0A6J8C9J2</accession>
<feature type="domain" description="LRRCT" evidence="10">
    <location>
        <begin position="361"/>
        <end position="415"/>
    </location>
</feature>
<evidence type="ECO:0000256" key="6">
    <source>
        <dbReference type="ARBA" id="ARBA00022989"/>
    </source>
</evidence>
<comment type="subcellular location">
    <subcellularLocation>
        <location evidence="1">Membrane</location>
        <topology evidence="1">Single-pass membrane protein</topology>
    </subcellularLocation>
</comment>